<comment type="caution">
    <text evidence="1">The sequence shown here is derived from an EMBL/GenBank/DDBJ whole genome shotgun (WGS) entry which is preliminary data.</text>
</comment>
<accession>A0AA38S9F6</accession>
<dbReference type="AlphaFoldDB" id="A0AA38S9F6"/>
<proteinExistence type="predicted"/>
<protein>
    <submittedName>
        <fullName evidence="1">Uncharacterized protein</fullName>
    </submittedName>
</protein>
<name>A0AA38S9F6_9ASTR</name>
<feature type="non-terminal residue" evidence="1">
    <location>
        <position position="1"/>
    </location>
</feature>
<dbReference type="Proteomes" id="UP001172457">
    <property type="component" value="Chromosome 8"/>
</dbReference>
<dbReference type="PANTHER" id="PTHR11439:SF450">
    <property type="entry name" value="REVERSE TRANSCRIPTASE TY1_COPIA-TYPE DOMAIN-CONTAINING PROTEIN"/>
    <property type="match status" value="1"/>
</dbReference>
<evidence type="ECO:0000313" key="2">
    <source>
        <dbReference type="Proteomes" id="UP001172457"/>
    </source>
</evidence>
<dbReference type="EMBL" id="JARYMX010000008">
    <property type="protein sequence ID" value="KAJ9538680.1"/>
    <property type="molecule type" value="Genomic_DNA"/>
</dbReference>
<evidence type="ECO:0000313" key="1">
    <source>
        <dbReference type="EMBL" id="KAJ9538680.1"/>
    </source>
</evidence>
<organism evidence="1 2">
    <name type="scientific">Centaurea solstitialis</name>
    <name type="common">yellow star-thistle</name>
    <dbReference type="NCBI Taxonomy" id="347529"/>
    <lineage>
        <taxon>Eukaryota</taxon>
        <taxon>Viridiplantae</taxon>
        <taxon>Streptophyta</taxon>
        <taxon>Embryophyta</taxon>
        <taxon>Tracheophyta</taxon>
        <taxon>Spermatophyta</taxon>
        <taxon>Magnoliopsida</taxon>
        <taxon>eudicotyledons</taxon>
        <taxon>Gunneridae</taxon>
        <taxon>Pentapetalae</taxon>
        <taxon>asterids</taxon>
        <taxon>campanulids</taxon>
        <taxon>Asterales</taxon>
        <taxon>Asteraceae</taxon>
        <taxon>Carduoideae</taxon>
        <taxon>Cardueae</taxon>
        <taxon>Centaureinae</taxon>
        <taxon>Centaurea</taxon>
    </lineage>
</organism>
<sequence length="481" mass="54118">MWTSMGIPTESNHFICSPTNKRNYKYSVNHWNYSKMKVQKKKVSIGTELEATVGSCSDLQFLRLNSRVLNTPTGLFISQHRHIQDILHQFNMDSAKDVITTLYATESLSPNDPSHSVDALPTVSLLGLSNTLPSLIRYILCHQQTLSIHACSLPNSLASSKTTIHHSVLLNCNSPLTLSAFSDSNWGGVNDAGLSTTAYILYFGTDIISWKSTRQKSDSRSSTKAEYKALANASAELMWNKSLLKELYVTNNHIPTLFCDNTGTTYLCANPVYHSRMKHIALDYDFYQLVSSVFFTPANKTKLLTCSLNLLPKAPFLRNRSKIGVSDGSSISQGFANCGGTHNPRCPSIVTSTVSETSKNSNYKKICWTNFLYRRMVCTKTLQEDMLYILTSGKIESTCRSEALMNEMDKIRPDVECLLALPWMGLSYKKMNPFHVLLRLQIWDQQLINTDDGSGPVMDLLWEKEVEPCMLMLLEELEHVK</sequence>
<reference evidence="1" key="1">
    <citation type="submission" date="2023-03" db="EMBL/GenBank/DDBJ databases">
        <title>Chromosome-scale reference genome and RAD-based genetic map of yellow starthistle (Centaurea solstitialis) reveal putative structural variation and QTLs associated with invader traits.</title>
        <authorList>
            <person name="Reatini B."/>
            <person name="Cang F.A."/>
            <person name="Jiang Q."/>
            <person name="Mckibben M.T.W."/>
            <person name="Barker M.S."/>
            <person name="Rieseberg L.H."/>
            <person name="Dlugosch K.M."/>
        </authorList>
    </citation>
    <scope>NUCLEOTIDE SEQUENCE</scope>
    <source>
        <strain evidence="1">CAN-66</strain>
        <tissue evidence="1">Leaf</tissue>
    </source>
</reference>
<keyword evidence="2" id="KW-1185">Reference proteome</keyword>
<dbReference type="CDD" id="cd09272">
    <property type="entry name" value="RNase_HI_RT_Ty1"/>
    <property type="match status" value="1"/>
</dbReference>
<dbReference type="PANTHER" id="PTHR11439">
    <property type="entry name" value="GAG-POL-RELATED RETROTRANSPOSON"/>
    <property type="match status" value="1"/>
</dbReference>
<gene>
    <name evidence="1" type="ORF">OSB04_031413</name>
</gene>